<dbReference type="Proteomes" id="UP000783213">
    <property type="component" value="Unassembled WGS sequence"/>
</dbReference>
<evidence type="ECO:0000256" key="1">
    <source>
        <dbReference type="SAM" id="Coils"/>
    </source>
</evidence>
<evidence type="ECO:0000313" key="3">
    <source>
        <dbReference type="Proteomes" id="UP000783213"/>
    </source>
</evidence>
<proteinExistence type="predicted"/>
<name>A0ABQ7IFQ5_9HELO</name>
<protein>
    <submittedName>
        <fullName evidence="2">Uncharacterized protein</fullName>
    </submittedName>
</protein>
<feature type="coiled-coil region" evidence="1">
    <location>
        <begin position="405"/>
        <end position="439"/>
    </location>
</feature>
<dbReference type="RefSeq" id="XP_038807752.1">
    <property type="nucleotide sequence ID" value="XM_038955886.1"/>
</dbReference>
<gene>
    <name evidence="2" type="ORF">EAE98_008263</name>
</gene>
<accession>A0ABQ7IFQ5</accession>
<dbReference type="GeneID" id="62235036"/>
<reference evidence="2 3" key="1">
    <citation type="journal article" date="2020" name="Genome Biol. Evol.">
        <title>Comparative genomics of Sclerotiniaceae.</title>
        <authorList>
            <person name="Valero Jimenez C.A."/>
            <person name="Steentjes M."/>
            <person name="Scholten O.E."/>
            <person name="Van Kan J.A.L."/>
        </authorList>
    </citation>
    <scope>NUCLEOTIDE SEQUENCE [LARGE SCALE GENOMIC DNA]</scope>
    <source>
        <strain evidence="2 3">B1</strain>
    </source>
</reference>
<dbReference type="EMBL" id="RCSX01000021">
    <property type="protein sequence ID" value="KAF7922052.1"/>
    <property type="molecule type" value="Genomic_DNA"/>
</dbReference>
<organism evidence="2 3">
    <name type="scientific">Botrytis deweyae</name>
    <dbReference type="NCBI Taxonomy" id="2478750"/>
    <lineage>
        <taxon>Eukaryota</taxon>
        <taxon>Fungi</taxon>
        <taxon>Dikarya</taxon>
        <taxon>Ascomycota</taxon>
        <taxon>Pezizomycotina</taxon>
        <taxon>Leotiomycetes</taxon>
        <taxon>Helotiales</taxon>
        <taxon>Sclerotiniaceae</taxon>
        <taxon>Botrytis</taxon>
    </lineage>
</organism>
<sequence>MTEENILVVGENLPFEMEDLKEQRDVLLEQLRKFREESPPREPFEPSEVAWHNSLDDDYSNELFDAVKIGMRDWSRSEAKDLSQLDDLQGSDRECFFKEVAKIVLLDGPDKQEFPKGLRGQPRILITILEALLTHHLFTTVYPDPFFFLGEETSRILNDIMSLGNIWNLGHSQRWRADTLKLIHPLRKSPDELLVKSETKKLLRNAAISGATNFMQSPAKYIMKGNPDALQKLVDLYMQGAEHSYMIWGREPMIKLLDASNFLGQPFDLQNPYMEAVDRVYKHPDINPNGQQISMVFSPAILRYGLRLADIGYYEKRWWHEFHKYRRAGVFFHVPKPWDADQDFEEKTLPPRPSKDLEPAILPPRSDLSAEALGERMLKRFDRATLLDLVKPYLDDFAEQLRPVLEGLRGEIAQRIEERDEMEKQRDEFKSKYGEALQSIERLRSGM</sequence>
<evidence type="ECO:0000313" key="2">
    <source>
        <dbReference type="EMBL" id="KAF7922052.1"/>
    </source>
</evidence>
<keyword evidence="1" id="KW-0175">Coiled coil</keyword>
<keyword evidence="3" id="KW-1185">Reference proteome</keyword>
<comment type="caution">
    <text evidence="2">The sequence shown here is derived from an EMBL/GenBank/DDBJ whole genome shotgun (WGS) entry which is preliminary data.</text>
</comment>